<name>A0A1H8ICA0_9ACTN</name>
<keyword evidence="3" id="KW-0804">Transcription</keyword>
<dbReference type="PANTHER" id="PTHR30055:SF234">
    <property type="entry name" value="HTH-TYPE TRANSCRIPTIONAL REGULATOR BETI"/>
    <property type="match status" value="1"/>
</dbReference>
<keyword evidence="2 4" id="KW-0238">DNA-binding</keyword>
<dbReference type="InterPro" id="IPR009057">
    <property type="entry name" value="Homeodomain-like_sf"/>
</dbReference>
<dbReference type="Gene3D" id="1.10.357.10">
    <property type="entry name" value="Tetracycline Repressor, domain 2"/>
    <property type="match status" value="1"/>
</dbReference>
<accession>A0A1H8ICA0</accession>
<organism evidence="6 7">
    <name type="scientific">Nonomuraea pusilla</name>
    <dbReference type="NCBI Taxonomy" id="46177"/>
    <lineage>
        <taxon>Bacteria</taxon>
        <taxon>Bacillati</taxon>
        <taxon>Actinomycetota</taxon>
        <taxon>Actinomycetes</taxon>
        <taxon>Streptosporangiales</taxon>
        <taxon>Streptosporangiaceae</taxon>
        <taxon>Nonomuraea</taxon>
    </lineage>
</organism>
<dbReference type="OrthoDB" id="3403733at2"/>
<dbReference type="InterPro" id="IPR001647">
    <property type="entry name" value="HTH_TetR"/>
</dbReference>
<dbReference type="InterPro" id="IPR036271">
    <property type="entry name" value="Tet_transcr_reg_TetR-rel_C_sf"/>
</dbReference>
<reference evidence="6 7" key="1">
    <citation type="submission" date="2016-10" db="EMBL/GenBank/DDBJ databases">
        <authorList>
            <person name="de Groot N.N."/>
        </authorList>
    </citation>
    <scope>NUCLEOTIDE SEQUENCE [LARGE SCALE GENOMIC DNA]</scope>
    <source>
        <strain evidence="6 7">DSM 43357</strain>
    </source>
</reference>
<dbReference type="Pfam" id="PF17933">
    <property type="entry name" value="TetR_C_25"/>
    <property type="match status" value="1"/>
</dbReference>
<dbReference type="RefSeq" id="WP_091105589.1">
    <property type="nucleotide sequence ID" value="NZ_FOBF01000032.1"/>
</dbReference>
<dbReference type="PANTHER" id="PTHR30055">
    <property type="entry name" value="HTH-TYPE TRANSCRIPTIONAL REGULATOR RUTR"/>
    <property type="match status" value="1"/>
</dbReference>
<dbReference type="SUPFAM" id="SSF48498">
    <property type="entry name" value="Tetracyclin repressor-like, C-terminal domain"/>
    <property type="match status" value="1"/>
</dbReference>
<dbReference type="PRINTS" id="PR00455">
    <property type="entry name" value="HTHTETR"/>
</dbReference>
<evidence type="ECO:0000256" key="1">
    <source>
        <dbReference type="ARBA" id="ARBA00023015"/>
    </source>
</evidence>
<dbReference type="Pfam" id="PF00440">
    <property type="entry name" value="TetR_N"/>
    <property type="match status" value="1"/>
</dbReference>
<protein>
    <submittedName>
        <fullName evidence="6">Transcriptional regulator, TetR family</fullName>
    </submittedName>
</protein>
<evidence type="ECO:0000313" key="7">
    <source>
        <dbReference type="Proteomes" id="UP000198953"/>
    </source>
</evidence>
<feature type="DNA-binding region" description="H-T-H motif" evidence="4">
    <location>
        <begin position="38"/>
        <end position="57"/>
    </location>
</feature>
<dbReference type="InterPro" id="IPR050109">
    <property type="entry name" value="HTH-type_TetR-like_transc_reg"/>
</dbReference>
<feature type="domain" description="HTH tetR-type" evidence="5">
    <location>
        <begin position="15"/>
        <end position="75"/>
    </location>
</feature>
<dbReference type="GO" id="GO:0000976">
    <property type="term" value="F:transcription cis-regulatory region binding"/>
    <property type="evidence" value="ECO:0007669"/>
    <property type="project" value="TreeGrafter"/>
</dbReference>
<keyword evidence="1" id="KW-0805">Transcription regulation</keyword>
<dbReference type="STRING" id="46177.SAMN05660976_08011"/>
<evidence type="ECO:0000256" key="3">
    <source>
        <dbReference type="ARBA" id="ARBA00023163"/>
    </source>
</evidence>
<sequence length="228" mass="24431">MSSTRREGGAASADLTAQAKIRNAAIAHFARDGFQKTNVRTIAATAGVSPGLVIHHFGSKENLRAVCDDHVLRILTERAHGTSPAGMQALFGQYQSDPEEYHLYVRYMMRAIEEDTPAATTFVNTLVDGSEQILRDGIAEGSLRPSSDVRALAVLSVLISLATLTAPPPLARTLGFEQAGPGLLQRLGLPVLEIFTHGMYADDSILKAAQAVWHGAQESPQSPKGMND</sequence>
<dbReference type="SUPFAM" id="SSF46689">
    <property type="entry name" value="Homeodomain-like"/>
    <property type="match status" value="1"/>
</dbReference>
<dbReference type="GO" id="GO:0003700">
    <property type="term" value="F:DNA-binding transcription factor activity"/>
    <property type="evidence" value="ECO:0007669"/>
    <property type="project" value="TreeGrafter"/>
</dbReference>
<evidence type="ECO:0000259" key="5">
    <source>
        <dbReference type="PROSITE" id="PS50977"/>
    </source>
</evidence>
<proteinExistence type="predicted"/>
<dbReference type="PROSITE" id="PS50977">
    <property type="entry name" value="HTH_TETR_2"/>
    <property type="match status" value="1"/>
</dbReference>
<dbReference type="InterPro" id="IPR041484">
    <property type="entry name" value="TetR_C_25"/>
</dbReference>
<evidence type="ECO:0000313" key="6">
    <source>
        <dbReference type="EMBL" id="SEN66074.1"/>
    </source>
</evidence>
<dbReference type="EMBL" id="FOBF01000032">
    <property type="protein sequence ID" value="SEN66074.1"/>
    <property type="molecule type" value="Genomic_DNA"/>
</dbReference>
<keyword evidence="7" id="KW-1185">Reference proteome</keyword>
<gene>
    <name evidence="6" type="ORF">SAMN05660976_08011</name>
</gene>
<dbReference type="Proteomes" id="UP000198953">
    <property type="component" value="Unassembled WGS sequence"/>
</dbReference>
<evidence type="ECO:0000256" key="2">
    <source>
        <dbReference type="ARBA" id="ARBA00023125"/>
    </source>
</evidence>
<evidence type="ECO:0000256" key="4">
    <source>
        <dbReference type="PROSITE-ProRule" id="PRU00335"/>
    </source>
</evidence>
<dbReference type="AlphaFoldDB" id="A0A1H8ICA0"/>